<comment type="caution">
    <text evidence="1">The sequence shown here is derived from an EMBL/GenBank/DDBJ whole genome shotgun (WGS) entry which is preliminary data.</text>
</comment>
<evidence type="ECO:0000313" key="1">
    <source>
        <dbReference type="EMBL" id="PXX22876.1"/>
    </source>
</evidence>
<dbReference type="EMBL" id="QJJY01000037">
    <property type="protein sequence ID" value="PXX22876.1"/>
    <property type="molecule type" value="Genomic_DNA"/>
</dbReference>
<name>A0A318I0J9_BURPY</name>
<dbReference type="Proteomes" id="UP000247755">
    <property type="component" value="Unassembled WGS sequence"/>
</dbReference>
<reference evidence="1 2" key="1">
    <citation type="submission" date="2018-05" db="EMBL/GenBank/DDBJ databases">
        <title>Comparative genomics of bacterial root endophytes of switchgrass collected from native prairies over two seasons.</title>
        <authorList>
            <person name="Tang Y."/>
        </authorList>
    </citation>
    <scope>NUCLEOTIDE SEQUENCE [LARGE SCALE GENOMIC DNA]</scope>
    <source>
        <strain evidence="1 2">NFIX32</strain>
    </source>
</reference>
<dbReference type="RefSeq" id="WP_143155810.1">
    <property type="nucleotide sequence ID" value="NZ_QJJY01000037.1"/>
</dbReference>
<gene>
    <name evidence="1" type="ORF">NA66_10377</name>
</gene>
<protein>
    <submittedName>
        <fullName evidence="1">Uncharacterized protein</fullName>
    </submittedName>
</protein>
<sequence length="60" mass="7225">MPPLIRLPMTQRETRRCAMACRNEWSNAVFKNVYGNYFNYRNGLIYFRFIKQNFRGSKGV</sequence>
<proteinExistence type="predicted"/>
<organism evidence="1 2">
    <name type="scientific">Burkholderia pyrrocinia</name>
    <name type="common">Pseudomonas pyrrocinia</name>
    <dbReference type="NCBI Taxonomy" id="60550"/>
    <lineage>
        <taxon>Bacteria</taxon>
        <taxon>Pseudomonadati</taxon>
        <taxon>Pseudomonadota</taxon>
        <taxon>Betaproteobacteria</taxon>
        <taxon>Burkholderiales</taxon>
        <taxon>Burkholderiaceae</taxon>
        <taxon>Burkholderia</taxon>
        <taxon>Burkholderia cepacia complex</taxon>
    </lineage>
</organism>
<evidence type="ECO:0000313" key="2">
    <source>
        <dbReference type="Proteomes" id="UP000247755"/>
    </source>
</evidence>
<accession>A0A318I0J9</accession>
<dbReference type="AlphaFoldDB" id="A0A318I0J9"/>